<dbReference type="AlphaFoldDB" id="A0AAN8MU25"/>
<sequence>MWTPASDTTLYTLATAREGTNLYLTRSQGSNDVLQVSSTETPLYWYFVAADGTRYYICTIISDYPLCLDVVNPLQPAALRRIPFLTLEYWGVVDSTTDGLFYLSSNYVDTFLEANSTDIVITPQGNSTATAWKITEAGQLEIPKRHTCVSSGAAVGIGVGAAVAGASATLILFACVPWFRRAVKNIFNNQGARIDNQAPGMQDHSRSTAFNNYDTKVGNQAGDIEFNGKQAVAFASGPTSPPP</sequence>
<protein>
    <submittedName>
        <fullName evidence="2">Uncharacterized protein</fullName>
    </submittedName>
</protein>
<accession>A0AAN8MU25</accession>
<keyword evidence="1" id="KW-1133">Transmembrane helix</keyword>
<evidence type="ECO:0000313" key="3">
    <source>
        <dbReference type="Proteomes" id="UP001313282"/>
    </source>
</evidence>
<keyword evidence="3" id="KW-1185">Reference proteome</keyword>
<dbReference type="Proteomes" id="UP001313282">
    <property type="component" value="Unassembled WGS sequence"/>
</dbReference>
<keyword evidence="1" id="KW-0472">Membrane</keyword>
<feature type="transmembrane region" description="Helical" evidence="1">
    <location>
        <begin position="153"/>
        <end position="179"/>
    </location>
</feature>
<organism evidence="2 3">
    <name type="scientific">Orbilia javanica</name>
    <dbReference type="NCBI Taxonomy" id="47235"/>
    <lineage>
        <taxon>Eukaryota</taxon>
        <taxon>Fungi</taxon>
        <taxon>Dikarya</taxon>
        <taxon>Ascomycota</taxon>
        <taxon>Pezizomycotina</taxon>
        <taxon>Orbiliomycetes</taxon>
        <taxon>Orbiliales</taxon>
        <taxon>Orbiliaceae</taxon>
        <taxon>Orbilia</taxon>
    </lineage>
</organism>
<proteinExistence type="predicted"/>
<keyword evidence="1" id="KW-0812">Transmembrane</keyword>
<dbReference type="EMBL" id="JAVHNR010000007">
    <property type="protein sequence ID" value="KAK6336863.1"/>
    <property type="molecule type" value="Genomic_DNA"/>
</dbReference>
<evidence type="ECO:0000256" key="1">
    <source>
        <dbReference type="SAM" id="Phobius"/>
    </source>
</evidence>
<evidence type="ECO:0000313" key="2">
    <source>
        <dbReference type="EMBL" id="KAK6336863.1"/>
    </source>
</evidence>
<name>A0AAN8MU25_9PEZI</name>
<gene>
    <name evidence="2" type="ORF">TWF718_009652</name>
</gene>
<comment type="caution">
    <text evidence="2">The sequence shown here is derived from an EMBL/GenBank/DDBJ whole genome shotgun (WGS) entry which is preliminary data.</text>
</comment>
<reference evidence="2 3" key="1">
    <citation type="submission" date="2019-10" db="EMBL/GenBank/DDBJ databases">
        <authorList>
            <person name="Palmer J.M."/>
        </authorList>
    </citation>
    <scope>NUCLEOTIDE SEQUENCE [LARGE SCALE GENOMIC DNA]</scope>
    <source>
        <strain evidence="2 3">TWF718</strain>
    </source>
</reference>